<proteinExistence type="predicted"/>
<dbReference type="RefSeq" id="WP_311190431.1">
    <property type="nucleotide sequence ID" value="NZ_CP115541.1"/>
</dbReference>
<keyword evidence="3" id="KW-1185">Reference proteome</keyword>
<dbReference type="EMBL" id="CP115541">
    <property type="protein sequence ID" value="WNH51177.1"/>
    <property type="molecule type" value="Genomic_DNA"/>
</dbReference>
<evidence type="ECO:0000313" key="2">
    <source>
        <dbReference type="EMBL" id="WNH51177.1"/>
    </source>
</evidence>
<feature type="transmembrane region" description="Helical" evidence="1">
    <location>
        <begin position="73"/>
        <end position="96"/>
    </location>
</feature>
<evidence type="ECO:0000313" key="3">
    <source>
        <dbReference type="Proteomes" id="UP001302072"/>
    </source>
</evidence>
<evidence type="ECO:0008006" key="4">
    <source>
        <dbReference type="Google" id="ProtNLM"/>
    </source>
</evidence>
<feature type="transmembrane region" description="Helical" evidence="1">
    <location>
        <begin position="108"/>
        <end position="132"/>
    </location>
</feature>
<accession>A0ABY9YJW5</accession>
<name>A0ABY9YJW5_9GAMM</name>
<sequence>MAATPPPLNGPRGPVTPPGVWNPIQINSHLHTLKILFYVLGAIQLCIGVVLLPVAFAGYAAESNSVDPGAQPMLLIVLLLAASLVFACVGVVSFLAAKALGQRQRHQLCLIAAGASCLAGALGIALGVYAFIVLLKPEVKTAFAPPGSTVVA</sequence>
<feature type="transmembrane region" description="Helical" evidence="1">
    <location>
        <begin position="35"/>
        <end position="61"/>
    </location>
</feature>
<keyword evidence="1" id="KW-1133">Transmembrane helix</keyword>
<organism evidence="2 3">
    <name type="scientific">Stenotrophomonas oahuensis</name>
    <dbReference type="NCBI Taxonomy" id="3003271"/>
    <lineage>
        <taxon>Bacteria</taxon>
        <taxon>Pseudomonadati</taxon>
        <taxon>Pseudomonadota</taxon>
        <taxon>Gammaproteobacteria</taxon>
        <taxon>Lysobacterales</taxon>
        <taxon>Lysobacteraceae</taxon>
        <taxon>Stenotrophomonas</taxon>
    </lineage>
</organism>
<keyword evidence="1" id="KW-0472">Membrane</keyword>
<gene>
    <name evidence="2" type="ORF">PDM29_12445</name>
</gene>
<evidence type="ECO:0000256" key="1">
    <source>
        <dbReference type="SAM" id="Phobius"/>
    </source>
</evidence>
<keyword evidence="1" id="KW-0812">Transmembrane</keyword>
<dbReference type="Proteomes" id="UP001302072">
    <property type="component" value="Chromosome"/>
</dbReference>
<protein>
    <recommendedName>
        <fullName evidence="4">Transmembrane protein</fullName>
    </recommendedName>
</protein>
<reference evidence="2 3" key="1">
    <citation type="submission" date="2022-12" db="EMBL/GenBank/DDBJ databases">
        <title>Two new species, Stenotrophomonas aracearum and Stenotrophomonas oahuensis, isolated from Anthurium (Araceae family) in Hawaii.</title>
        <authorList>
            <person name="Chunag S.C."/>
            <person name="Dobhal S."/>
            <person name="Alvarez A."/>
            <person name="Arif M."/>
        </authorList>
    </citation>
    <scope>NUCLEOTIDE SEQUENCE [LARGE SCALE GENOMIC DNA]</scope>
    <source>
        <strain evidence="2 3">A5586</strain>
    </source>
</reference>